<keyword evidence="5" id="KW-0411">Iron-sulfur</keyword>
<dbReference type="InterPro" id="IPR023885">
    <property type="entry name" value="4Fe4S-binding_SPASM_dom"/>
</dbReference>
<dbReference type="PANTHER" id="PTHR11228:SF7">
    <property type="entry name" value="PQQA PEPTIDE CYCLASE"/>
    <property type="match status" value="1"/>
</dbReference>
<dbReference type="InterPro" id="IPR050377">
    <property type="entry name" value="Radical_SAM_PqqE_MftC-like"/>
</dbReference>
<name>A0ABS0YU22_9BACT</name>
<dbReference type="InterPro" id="IPR058240">
    <property type="entry name" value="rSAM_sf"/>
</dbReference>
<dbReference type="InterPro" id="IPR007197">
    <property type="entry name" value="rSAM"/>
</dbReference>
<evidence type="ECO:0000256" key="1">
    <source>
        <dbReference type="ARBA" id="ARBA00001966"/>
    </source>
</evidence>
<evidence type="ECO:0000313" key="7">
    <source>
        <dbReference type="EMBL" id="MBJ6801445.1"/>
    </source>
</evidence>
<dbReference type="EMBL" id="JAEMHK010000011">
    <property type="protein sequence ID" value="MBJ6801445.1"/>
    <property type="molecule type" value="Genomic_DNA"/>
</dbReference>
<dbReference type="Proteomes" id="UP000641025">
    <property type="component" value="Unassembled WGS sequence"/>
</dbReference>
<dbReference type="InterPro" id="IPR013785">
    <property type="entry name" value="Aldolase_TIM"/>
</dbReference>
<accession>A0ABS0YU22</accession>
<keyword evidence="4" id="KW-0408">Iron</keyword>
<reference evidence="7 8" key="1">
    <citation type="submission" date="2020-12" db="EMBL/GenBank/DDBJ databases">
        <title>Geomonas sp. Red259, isolated from paddy soil.</title>
        <authorList>
            <person name="Xu Z."/>
            <person name="Zhang Z."/>
            <person name="Masuda Y."/>
            <person name="Itoh H."/>
            <person name="Senoo K."/>
        </authorList>
    </citation>
    <scope>NUCLEOTIDE SEQUENCE [LARGE SCALE GENOMIC DNA]</scope>
    <source>
        <strain evidence="7 8">Red259</strain>
    </source>
</reference>
<evidence type="ECO:0000256" key="2">
    <source>
        <dbReference type="ARBA" id="ARBA00022691"/>
    </source>
</evidence>
<comment type="cofactor">
    <cofactor evidence="1">
        <name>[4Fe-4S] cluster</name>
        <dbReference type="ChEBI" id="CHEBI:49883"/>
    </cofactor>
</comment>
<evidence type="ECO:0000256" key="4">
    <source>
        <dbReference type="ARBA" id="ARBA00023004"/>
    </source>
</evidence>
<dbReference type="NCBIfam" id="TIGR04085">
    <property type="entry name" value="rSAM_more_4Fe4S"/>
    <property type="match status" value="1"/>
</dbReference>
<evidence type="ECO:0000313" key="8">
    <source>
        <dbReference type="Proteomes" id="UP000641025"/>
    </source>
</evidence>
<comment type="caution">
    <text evidence="7">The sequence shown here is derived from an EMBL/GenBank/DDBJ whole genome shotgun (WGS) entry which is preliminary data.</text>
</comment>
<dbReference type="CDD" id="cd21109">
    <property type="entry name" value="SPASM"/>
    <property type="match status" value="1"/>
</dbReference>
<dbReference type="Pfam" id="PF13186">
    <property type="entry name" value="SPASM"/>
    <property type="match status" value="1"/>
</dbReference>
<dbReference type="PROSITE" id="PS51918">
    <property type="entry name" value="RADICAL_SAM"/>
    <property type="match status" value="1"/>
</dbReference>
<dbReference type="RefSeq" id="WP_199395938.1">
    <property type="nucleotide sequence ID" value="NZ_JAEMHK010000011.1"/>
</dbReference>
<evidence type="ECO:0000259" key="6">
    <source>
        <dbReference type="PROSITE" id="PS51918"/>
    </source>
</evidence>
<proteinExistence type="predicted"/>
<gene>
    <name evidence="7" type="ORF">JFN90_15025</name>
</gene>
<dbReference type="PANTHER" id="PTHR11228">
    <property type="entry name" value="RADICAL SAM DOMAIN PROTEIN"/>
    <property type="match status" value="1"/>
</dbReference>
<protein>
    <submittedName>
        <fullName evidence="7">SPASM domain-containing protein</fullName>
    </submittedName>
</protein>
<evidence type="ECO:0000256" key="3">
    <source>
        <dbReference type="ARBA" id="ARBA00022723"/>
    </source>
</evidence>
<organism evidence="7 8">
    <name type="scientific">Geomonas propionica</name>
    <dbReference type="NCBI Taxonomy" id="2798582"/>
    <lineage>
        <taxon>Bacteria</taxon>
        <taxon>Pseudomonadati</taxon>
        <taxon>Thermodesulfobacteriota</taxon>
        <taxon>Desulfuromonadia</taxon>
        <taxon>Geobacterales</taxon>
        <taxon>Geobacteraceae</taxon>
        <taxon>Geomonas</taxon>
    </lineage>
</organism>
<keyword evidence="3" id="KW-0479">Metal-binding</keyword>
<dbReference type="Gene3D" id="3.20.20.70">
    <property type="entry name" value="Aldolase class I"/>
    <property type="match status" value="1"/>
</dbReference>
<keyword evidence="8" id="KW-1185">Reference proteome</keyword>
<keyword evidence="2" id="KW-0949">S-adenosyl-L-methionine</keyword>
<feature type="domain" description="Radical SAM core" evidence="6">
    <location>
        <begin position="1"/>
        <end position="203"/>
    </location>
</feature>
<sequence>MQPQVPLLLQFQGFRQGEAPWPGRILDRIPKVPRVVMSGIGEPLVHPDFFGLVDTLSQRGMACEFISNGTLLTAVHREAILSRESITSLLISCDSARGERFEALRRGANHERWQESVLALNAQRQTRRPRTLQTRMISVLSRENIDEVEELVRHAARLGFDGLDLMNLIPIDEEAAAMSLTPAQEASIDDDTLKEMGRKLGVHVCHYCIARPTPPPKGMLRCLDPWEYIFIRSNGDVYPCHVLFGSQRTAAVGNILQQELAEIWHGEPFRAFRLASARGTNGLCRDCNFY</sequence>
<dbReference type="Pfam" id="PF04055">
    <property type="entry name" value="Radical_SAM"/>
    <property type="match status" value="1"/>
</dbReference>
<dbReference type="SUPFAM" id="SSF102114">
    <property type="entry name" value="Radical SAM enzymes"/>
    <property type="match status" value="1"/>
</dbReference>
<evidence type="ECO:0000256" key="5">
    <source>
        <dbReference type="ARBA" id="ARBA00023014"/>
    </source>
</evidence>